<dbReference type="GO" id="GO:0030246">
    <property type="term" value="F:carbohydrate binding"/>
    <property type="evidence" value="ECO:0007669"/>
    <property type="project" value="TreeGrafter"/>
</dbReference>
<dbReference type="HOGENOM" id="CLU_037628_3_0_12"/>
<dbReference type="Gene3D" id="3.40.50.2300">
    <property type="match status" value="2"/>
</dbReference>
<dbReference type="PATRIC" id="fig|1125699.3.peg.1308"/>
<dbReference type="CDD" id="cd20001">
    <property type="entry name" value="PBP1_LsrB_Quorum_Sensing-like"/>
    <property type="match status" value="1"/>
</dbReference>
<evidence type="ECO:0000259" key="4">
    <source>
        <dbReference type="Pfam" id="PF13407"/>
    </source>
</evidence>
<reference evidence="5 6" key="1">
    <citation type="submission" date="2013-04" db="EMBL/GenBank/DDBJ databases">
        <title>The Genome Sequence of Treponema maltophilum ATCC 51939.</title>
        <authorList>
            <consortium name="The Broad Institute Genomics Platform"/>
            <person name="Earl A."/>
            <person name="Ward D."/>
            <person name="Feldgarden M."/>
            <person name="Gevers D."/>
            <person name="Leonetti C."/>
            <person name="Blanton J.M."/>
            <person name="Dewhirst F.E."/>
            <person name="Izard J."/>
            <person name="Walker B."/>
            <person name="Young S."/>
            <person name="Zeng Q."/>
            <person name="Gargeya S."/>
            <person name="Fitzgerald M."/>
            <person name="Haas B."/>
            <person name="Abouelleil A."/>
            <person name="Allen A.W."/>
            <person name="Alvarado L."/>
            <person name="Arachchi H.M."/>
            <person name="Berlin A.M."/>
            <person name="Chapman S.B."/>
            <person name="Gainer-Dewar J."/>
            <person name="Goldberg J."/>
            <person name="Griggs A."/>
            <person name="Gujja S."/>
            <person name="Hansen M."/>
            <person name="Howarth C."/>
            <person name="Imamovic A."/>
            <person name="Ireland A."/>
            <person name="Larimer J."/>
            <person name="McCowan C."/>
            <person name="Murphy C."/>
            <person name="Pearson M."/>
            <person name="Poon T.W."/>
            <person name="Priest M."/>
            <person name="Roberts A."/>
            <person name="Saif S."/>
            <person name="Shea T."/>
            <person name="Sisk P."/>
            <person name="Sykes S."/>
            <person name="Wortman J."/>
            <person name="Nusbaum C."/>
            <person name="Birren B."/>
        </authorList>
    </citation>
    <scope>NUCLEOTIDE SEQUENCE [LARGE SCALE GENOMIC DNA]</scope>
    <source>
        <strain evidence="5 6">ATCC 51939</strain>
    </source>
</reference>
<dbReference type="PANTHER" id="PTHR30036">
    <property type="entry name" value="D-XYLOSE-BINDING PERIPLASMIC PROTEIN"/>
    <property type="match status" value="1"/>
</dbReference>
<dbReference type="PANTHER" id="PTHR30036:SF7">
    <property type="entry name" value="ABC TRANSPORTER PERIPLASMIC-BINDING PROTEIN YPHF"/>
    <property type="match status" value="1"/>
</dbReference>
<evidence type="ECO:0000256" key="2">
    <source>
        <dbReference type="ARBA" id="ARBA00007639"/>
    </source>
</evidence>
<comment type="caution">
    <text evidence="5">The sequence shown here is derived from an EMBL/GenBank/DDBJ whole genome shotgun (WGS) entry which is preliminary data.</text>
</comment>
<gene>
    <name evidence="5" type="ORF">HMPREF9194_01291</name>
</gene>
<keyword evidence="3" id="KW-0732">Signal</keyword>
<dbReference type="EMBL" id="ATFF01000006">
    <property type="protein sequence ID" value="EPF30964.1"/>
    <property type="molecule type" value="Genomic_DNA"/>
</dbReference>
<feature type="chain" id="PRO_5004523091" description="Periplasmic binding protein domain-containing protein" evidence="3">
    <location>
        <begin position="21"/>
        <end position="332"/>
    </location>
</feature>
<feature type="signal peptide" evidence="3">
    <location>
        <begin position="1"/>
        <end position="20"/>
    </location>
</feature>
<dbReference type="InterPro" id="IPR050555">
    <property type="entry name" value="Bact_Solute-Bind_Prot2"/>
</dbReference>
<organism evidence="5 6">
    <name type="scientific">Treponema maltophilum ATCC 51939</name>
    <dbReference type="NCBI Taxonomy" id="1125699"/>
    <lineage>
        <taxon>Bacteria</taxon>
        <taxon>Pseudomonadati</taxon>
        <taxon>Spirochaetota</taxon>
        <taxon>Spirochaetia</taxon>
        <taxon>Spirochaetales</taxon>
        <taxon>Treponemataceae</taxon>
        <taxon>Treponema</taxon>
    </lineage>
</organism>
<name>S3L2F2_TREMA</name>
<dbReference type="eggNOG" id="COG1879">
    <property type="taxonomic scope" value="Bacteria"/>
</dbReference>
<dbReference type="AlphaFoldDB" id="S3L2F2"/>
<protein>
    <recommendedName>
        <fullName evidence="4">Periplasmic binding protein domain-containing protein</fullName>
    </recommendedName>
</protein>
<feature type="domain" description="Periplasmic binding protein" evidence="4">
    <location>
        <begin position="37"/>
        <end position="291"/>
    </location>
</feature>
<evidence type="ECO:0000313" key="5">
    <source>
        <dbReference type="EMBL" id="EPF30964.1"/>
    </source>
</evidence>
<evidence type="ECO:0000313" key="6">
    <source>
        <dbReference type="Proteomes" id="UP000014541"/>
    </source>
</evidence>
<dbReference type="SUPFAM" id="SSF53822">
    <property type="entry name" value="Periplasmic binding protein-like I"/>
    <property type="match status" value="1"/>
</dbReference>
<dbReference type="Proteomes" id="UP000014541">
    <property type="component" value="Unassembled WGS sequence"/>
</dbReference>
<sequence length="332" mass="35766">MMKKVMFVLLLSFLTIGIFAAGAKDSKGNKPLEVAVVVKLEHPWFDDMKIGINEAAKEFGVNATMLAPAEADAAQQVALIESCIAKGVDAIAVIPNDPAALEPVLKKAQSAGIITLAHEAPTAQNVSFDIEAFDNAVMGRRFIDNIVKYYGDSGNYVFFVGNLTAETHMVRFKAATEYQKAKYPKLNLLTPVPIVDEENTQIAYEKSLELLATYGNKINAIVSCASASPVGVAKALKEKGYAGKILNIGSSVPSMVKPYVEDGTCTVISLWRPADAGYVLVWMAKEIAEGRTITNGQTIPKFGKVTVNKKLVVGGDAGCVDWSKETMGKFFF</sequence>
<dbReference type="RefSeq" id="WP_016525575.1">
    <property type="nucleotide sequence ID" value="NZ_KE332518.1"/>
</dbReference>
<evidence type="ECO:0000256" key="3">
    <source>
        <dbReference type="SAM" id="SignalP"/>
    </source>
</evidence>
<comment type="similarity">
    <text evidence="2">Belongs to the bacterial solute-binding protein 2 family.</text>
</comment>
<dbReference type="STRING" id="1125699.HMPREF9194_01291"/>
<dbReference type="Pfam" id="PF13407">
    <property type="entry name" value="Peripla_BP_4"/>
    <property type="match status" value="1"/>
</dbReference>
<dbReference type="InterPro" id="IPR025997">
    <property type="entry name" value="SBP_2_dom"/>
</dbReference>
<proteinExistence type="inferred from homology"/>
<keyword evidence="6" id="KW-1185">Reference proteome</keyword>
<comment type="subcellular location">
    <subcellularLocation>
        <location evidence="1">Cell envelope</location>
    </subcellularLocation>
</comment>
<dbReference type="GO" id="GO:0030288">
    <property type="term" value="C:outer membrane-bounded periplasmic space"/>
    <property type="evidence" value="ECO:0007669"/>
    <property type="project" value="TreeGrafter"/>
</dbReference>
<dbReference type="OrthoDB" id="9769193at2"/>
<accession>S3L2F2</accession>
<dbReference type="InterPro" id="IPR028082">
    <property type="entry name" value="Peripla_BP_I"/>
</dbReference>
<evidence type="ECO:0000256" key="1">
    <source>
        <dbReference type="ARBA" id="ARBA00004196"/>
    </source>
</evidence>